<dbReference type="GO" id="GO:0016740">
    <property type="term" value="F:transferase activity"/>
    <property type="evidence" value="ECO:0007669"/>
    <property type="project" value="UniProtKB-KW"/>
</dbReference>
<dbReference type="RefSeq" id="WP_341981704.1">
    <property type="nucleotide sequence ID" value="NZ_JBBYAF010000009.1"/>
</dbReference>
<dbReference type="EC" id="2.7.1.-" evidence="2"/>
<evidence type="ECO:0000313" key="3">
    <source>
        <dbReference type="Proteomes" id="UP001389717"/>
    </source>
</evidence>
<dbReference type="SUPFAM" id="SSF56112">
    <property type="entry name" value="Protein kinase-like (PK-like)"/>
    <property type="match status" value="1"/>
</dbReference>
<dbReference type="Pfam" id="PF01636">
    <property type="entry name" value="APH"/>
    <property type="match status" value="1"/>
</dbReference>
<feature type="domain" description="Aminoglycoside phosphotransferase" evidence="1">
    <location>
        <begin position="6"/>
        <end position="208"/>
    </location>
</feature>
<keyword evidence="2" id="KW-0808">Transferase</keyword>
<evidence type="ECO:0000313" key="2">
    <source>
        <dbReference type="EMBL" id="MEL3971930.1"/>
    </source>
</evidence>
<reference evidence="2 3" key="1">
    <citation type="submission" date="2024-04" db="EMBL/GenBank/DDBJ databases">
        <title>Bacillus oryzaecorticis sp. nov., a moderately halophilic bacterium isolated from rice husks.</title>
        <authorList>
            <person name="Zhu H.-S."/>
        </authorList>
    </citation>
    <scope>NUCLEOTIDE SEQUENCE [LARGE SCALE GENOMIC DNA]</scope>
    <source>
        <strain evidence="2 3">ZC255</strain>
    </source>
</reference>
<dbReference type="Proteomes" id="UP001389717">
    <property type="component" value="Unassembled WGS sequence"/>
</dbReference>
<dbReference type="EMBL" id="JBBYAF010000009">
    <property type="protein sequence ID" value="MEL3971930.1"/>
    <property type="molecule type" value="Genomic_DNA"/>
</dbReference>
<gene>
    <name evidence="2" type="ORF">AAEO50_06545</name>
</gene>
<evidence type="ECO:0000259" key="1">
    <source>
        <dbReference type="Pfam" id="PF01636"/>
    </source>
</evidence>
<name>A0ABU9K919_9BACI</name>
<sequence>MKLGNPIASGNTAVIYLHENNIIKVLKDYLPDGESEYEANKQKYAHSCGLSVPEIISVTKIGDKQAIIMEYVKGKTVGEIAAGENGKAAYYLSLSVDIQLKIHSKTADSIEPMREKLIRQIVSTGKLSQIQKKALMKKLESMAFENRLCHGDFHLNNLIMSDDNVTIIDWIDSSSGDIRADVYRTYLLYSQVSSEVAELYLRLYCQKSGLSKEEILEWAPIIAGARLSENVSSENNERLIEIVNNG</sequence>
<accession>A0ABU9K919</accession>
<dbReference type="Gene3D" id="3.90.1200.10">
    <property type="match status" value="1"/>
</dbReference>
<protein>
    <submittedName>
        <fullName evidence="2">Aminoglycoside phosphotransferase family protein</fullName>
        <ecNumber evidence="2">2.7.1.-</ecNumber>
    </submittedName>
</protein>
<comment type="caution">
    <text evidence="2">The sequence shown here is derived from an EMBL/GenBank/DDBJ whole genome shotgun (WGS) entry which is preliminary data.</text>
</comment>
<dbReference type="InterPro" id="IPR011009">
    <property type="entry name" value="Kinase-like_dom_sf"/>
</dbReference>
<keyword evidence="3" id="KW-1185">Reference proteome</keyword>
<dbReference type="InterPro" id="IPR002575">
    <property type="entry name" value="Aminoglycoside_PTrfase"/>
</dbReference>
<proteinExistence type="predicted"/>
<organism evidence="2 3">
    <name type="scientific">Rossellomorea oryzaecorticis</name>
    <dbReference type="NCBI Taxonomy" id="1396505"/>
    <lineage>
        <taxon>Bacteria</taxon>
        <taxon>Bacillati</taxon>
        <taxon>Bacillota</taxon>
        <taxon>Bacilli</taxon>
        <taxon>Bacillales</taxon>
        <taxon>Bacillaceae</taxon>
        <taxon>Rossellomorea</taxon>
    </lineage>
</organism>